<feature type="transmembrane region" description="Helical" evidence="6">
    <location>
        <begin position="57"/>
        <end position="88"/>
    </location>
</feature>
<evidence type="ECO:0000256" key="2">
    <source>
        <dbReference type="ARBA" id="ARBA00022692"/>
    </source>
</evidence>
<keyword evidence="2 6" id="KW-0812">Transmembrane</keyword>
<evidence type="ECO:0000256" key="3">
    <source>
        <dbReference type="ARBA" id="ARBA00022989"/>
    </source>
</evidence>
<feature type="domain" description="Methylamine utilisation protein MauE" evidence="7">
    <location>
        <begin position="9"/>
        <end position="131"/>
    </location>
</feature>
<evidence type="ECO:0000259" key="7">
    <source>
        <dbReference type="Pfam" id="PF07291"/>
    </source>
</evidence>
<protein>
    <submittedName>
        <fullName evidence="8">Thiol-disulfide isomerase/thioredoxin</fullName>
    </submittedName>
</protein>
<dbReference type="GO" id="GO:0016020">
    <property type="term" value="C:membrane"/>
    <property type="evidence" value="ECO:0007669"/>
    <property type="project" value="UniProtKB-SubCell"/>
</dbReference>
<keyword evidence="4 6" id="KW-0472">Membrane</keyword>
<dbReference type="GO" id="GO:0030416">
    <property type="term" value="P:methylamine metabolic process"/>
    <property type="evidence" value="ECO:0007669"/>
    <property type="project" value="InterPro"/>
</dbReference>
<dbReference type="Pfam" id="PF07291">
    <property type="entry name" value="MauE"/>
    <property type="match status" value="1"/>
</dbReference>
<accession>A0A7W8TR98</accession>
<evidence type="ECO:0000256" key="1">
    <source>
        <dbReference type="ARBA" id="ARBA00004141"/>
    </source>
</evidence>
<feature type="compositionally biased region" description="Low complexity" evidence="5">
    <location>
        <begin position="181"/>
        <end position="199"/>
    </location>
</feature>
<sequence length="365" mass="38732">MGILWFSAIPTLVVVLLVSGFAKLKSPTSTDEAFASLQVPKGLSAPVFRRGLPWAEIALGLALLITWGWVHTLVTLATLALFVAYLVLVAKALQRNDGASCNCFGEWSQAPVSGSTLIRNYVLVAAALMAFVGSFTAAATHFSWIQQLGGSGWLYVLGLLIPAAVVAAILWDSLRSDSSSTTTPLGSGASSSAGAGESSQPRSDDEEVLDYLREPIPYHSLKKLDGTKVTLRQLVRSNAVFMVKLSPGCGSCVMVMNQWESLAKRLHPIKLQAVVADPNTIPAALNGHDPAFIPQPLIDENNDLSNIFEQYGTPWAVVLGADKLLAAGPVAGSGAIFEIVDEIEAQMQEAAAEQEAAVETEDVQS</sequence>
<evidence type="ECO:0000256" key="5">
    <source>
        <dbReference type="SAM" id="MobiDB-lite"/>
    </source>
</evidence>
<dbReference type="SUPFAM" id="SSF52833">
    <property type="entry name" value="Thioredoxin-like"/>
    <property type="match status" value="1"/>
</dbReference>
<feature type="region of interest" description="Disordered" evidence="5">
    <location>
        <begin position="181"/>
        <end position="206"/>
    </location>
</feature>
<evidence type="ECO:0000256" key="6">
    <source>
        <dbReference type="SAM" id="Phobius"/>
    </source>
</evidence>
<reference evidence="8 9" key="1">
    <citation type="submission" date="2020-08" db="EMBL/GenBank/DDBJ databases">
        <title>Sequencing the genomes of 1000 actinobacteria strains.</title>
        <authorList>
            <person name="Klenk H.-P."/>
        </authorList>
    </citation>
    <scope>NUCLEOTIDE SEQUENCE [LARGE SCALE GENOMIC DNA]</scope>
    <source>
        <strain evidence="8 9">DSM 105783</strain>
    </source>
</reference>
<dbReference type="InterPro" id="IPR009908">
    <property type="entry name" value="Methylamine_util_MauE"/>
</dbReference>
<keyword evidence="3 6" id="KW-1133">Transmembrane helix</keyword>
<dbReference type="EMBL" id="JACHDR010000001">
    <property type="protein sequence ID" value="MBB5511425.1"/>
    <property type="molecule type" value="Genomic_DNA"/>
</dbReference>
<comment type="caution">
    <text evidence="8">The sequence shown here is derived from an EMBL/GenBank/DDBJ whole genome shotgun (WGS) entry which is preliminary data.</text>
</comment>
<dbReference type="AlphaFoldDB" id="A0A7W8TR98"/>
<gene>
    <name evidence="8" type="ORF">HD598_000112</name>
</gene>
<proteinExistence type="predicted"/>
<dbReference type="InterPro" id="IPR036249">
    <property type="entry name" value="Thioredoxin-like_sf"/>
</dbReference>
<feature type="transmembrane region" description="Helical" evidence="6">
    <location>
        <begin position="121"/>
        <end position="146"/>
    </location>
</feature>
<dbReference type="Gene3D" id="3.40.30.10">
    <property type="entry name" value="Glutaredoxin"/>
    <property type="match status" value="1"/>
</dbReference>
<dbReference type="Proteomes" id="UP000580797">
    <property type="component" value="Unassembled WGS sequence"/>
</dbReference>
<name>A0A7W8TR98_9MICC</name>
<evidence type="ECO:0000313" key="9">
    <source>
        <dbReference type="Proteomes" id="UP000580797"/>
    </source>
</evidence>
<comment type="subcellular location">
    <subcellularLocation>
        <location evidence="1">Membrane</location>
        <topology evidence="1">Multi-pass membrane protein</topology>
    </subcellularLocation>
</comment>
<organism evidence="8 9">
    <name type="scientific">Neomicrococcus aestuarii</name>
    <dbReference type="NCBI Taxonomy" id="556325"/>
    <lineage>
        <taxon>Bacteria</taxon>
        <taxon>Bacillati</taxon>
        <taxon>Actinomycetota</taxon>
        <taxon>Actinomycetes</taxon>
        <taxon>Micrococcales</taxon>
        <taxon>Micrococcaceae</taxon>
        <taxon>Neomicrococcus</taxon>
    </lineage>
</organism>
<dbReference type="GO" id="GO:0016853">
    <property type="term" value="F:isomerase activity"/>
    <property type="evidence" value="ECO:0007669"/>
    <property type="project" value="UniProtKB-KW"/>
</dbReference>
<evidence type="ECO:0000313" key="8">
    <source>
        <dbReference type="EMBL" id="MBB5511425.1"/>
    </source>
</evidence>
<feature type="transmembrane region" description="Helical" evidence="6">
    <location>
        <begin position="152"/>
        <end position="171"/>
    </location>
</feature>
<keyword evidence="8" id="KW-0413">Isomerase</keyword>
<evidence type="ECO:0000256" key="4">
    <source>
        <dbReference type="ARBA" id="ARBA00023136"/>
    </source>
</evidence>